<keyword evidence="3" id="KW-0187">Copper transport</keyword>
<dbReference type="Proteomes" id="UP000663852">
    <property type="component" value="Unassembled WGS sequence"/>
</dbReference>
<dbReference type="InterPro" id="IPR006121">
    <property type="entry name" value="HMA_dom"/>
</dbReference>
<sequence>MSTTKVFSVNGMTCQSCVKNIERNVGKIDGVKSVKVLLDEKEAHVEFDSDKTTDQNDREKPDELGFDDSFQIFANNLILYIIVRLAHLTTSYLTNEYSSVQYEGFEFNLTIQFCCFRLFTIGEEFSVGRYDKI</sequence>
<evidence type="ECO:0000256" key="1">
    <source>
        <dbReference type="ARBA" id="ARBA00004127"/>
    </source>
</evidence>
<comment type="subcellular location">
    <subcellularLocation>
        <location evidence="1">Endomembrane system</location>
        <topology evidence="1">Multi-pass membrane protein</topology>
    </subcellularLocation>
</comment>
<dbReference type="AlphaFoldDB" id="A0A814ZQ06"/>
<dbReference type="OrthoDB" id="666972at2759"/>
<accession>A0A814ZQ06</accession>
<dbReference type="PANTHER" id="PTHR43520">
    <property type="entry name" value="ATP7, ISOFORM B"/>
    <property type="match status" value="1"/>
</dbReference>
<keyword evidence="2" id="KW-0479">Metal-binding</keyword>
<keyword evidence="6" id="KW-0186">Copper</keyword>
<dbReference type="SUPFAM" id="SSF55008">
    <property type="entry name" value="HMA, heavy metal-associated domain"/>
    <property type="match status" value="1"/>
</dbReference>
<dbReference type="PANTHER" id="PTHR43520:SF8">
    <property type="entry name" value="P-TYPE CU(+) TRANSPORTER"/>
    <property type="match status" value="1"/>
</dbReference>
<dbReference type="GO" id="GO:0043682">
    <property type="term" value="F:P-type divalent copper transporter activity"/>
    <property type="evidence" value="ECO:0007669"/>
    <property type="project" value="TreeGrafter"/>
</dbReference>
<dbReference type="InterPro" id="IPR006122">
    <property type="entry name" value="HMA_Cu_ion-bd"/>
</dbReference>
<dbReference type="InterPro" id="IPR001802">
    <property type="entry name" value="MerP/CopZ"/>
</dbReference>
<evidence type="ECO:0000259" key="7">
    <source>
        <dbReference type="PROSITE" id="PS50846"/>
    </source>
</evidence>
<dbReference type="GO" id="GO:0005802">
    <property type="term" value="C:trans-Golgi network"/>
    <property type="evidence" value="ECO:0007669"/>
    <property type="project" value="TreeGrafter"/>
</dbReference>
<dbReference type="PRINTS" id="PR00946">
    <property type="entry name" value="HGSCAVENGER"/>
</dbReference>
<dbReference type="GO" id="GO:0015677">
    <property type="term" value="P:copper ion import"/>
    <property type="evidence" value="ECO:0007669"/>
    <property type="project" value="TreeGrafter"/>
</dbReference>
<dbReference type="InterPro" id="IPR017969">
    <property type="entry name" value="Heavy-metal-associated_CS"/>
</dbReference>
<keyword evidence="3" id="KW-0406">Ion transport</keyword>
<dbReference type="InterPro" id="IPR036163">
    <property type="entry name" value="HMA_dom_sf"/>
</dbReference>
<keyword evidence="3" id="KW-0813">Transport</keyword>
<comment type="caution">
    <text evidence="8">The sequence shown here is derived from an EMBL/GenBank/DDBJ whole genome shotgun (WGS) entry which is preliminary data.</text>
</comment>
<evidence type="ECO:0000256" key="3">
    <source>
        <dbReference type="ARBA" id="ARBA00022796"/>
    </source>
</evidence>
<dbReference type="GO" id="GO:0005886">
    <property type="term" value="C:plasma membrane"/>
    <property type="evidence" value="ECO:0007669"/>
    <property type="project" value="TreeGrafter"/>
</dbReference>
<evidence type="ECO:0000256" key="4">
    <source>
        <dbReference type="ARBA" id="ARBA00022842"/>
    </source>
</evidence>
<proteinExistence type="predicted"/>
<dbReference type="GO" id="GO:0055070">
    <property type="term" value="P:copper ion homeostasis"/>
    <property type="evidence" value="ECO:0007669"/>
    <property type="project" value="TreeGrafter"/>
</dbReference>
<dbReference type="GO" id="GO:0005507">
    <property type="term" value="F:copper ion binding"/>
    <property type="evidence" value="ECO:0007669"/>
    <property type="project" value="InterPro"/>
</dbReference>
<dbReference type="EMBL" id="CAJNOJ010000177">
    <property type="protein sequence ID" value="CAF1246508.1"/>
    <property type="molecule type" value="Genomic_DNA"/>
</dbReference>
<dbReference type="NCBIfam" id="TIGR00003">
    <property type="entry name" value="copper ion binding protein"/>
    <property type="match status" value="1"/>
</dbReference>
<evidence type="ECO:0000313" key="9">
    <source>
        <dbReference type="Proteomes" id="UP000663852"/>
    </source>
</evidence>
<evidence type="ECO:0000256" key="5">
    <source>
        <dbReference type="ARBA" id="ARBA00022967"/>
    </source>
</evidence>
<feature type="domain" description="HMA" evidence="7">
    <location>
        <begin position="3"/>
        <end position="69"/>
    </location>
</feature>
<protein>
    <recommendedName>
        <fullName evidence="7">HMA domain-containing protein</fullName>
    </recommendedName>
</protein>
<keyword evidence="4" id="KW-0460">Magnesium</keyword>
<reference evidence="8" key="1">
    <citation type="submission" date="2021-02" db="EMBL/GenBank/DDBJ databases">
        <authorList>
            <person name="Nowell W R."/>
        </authorList>
    </citation>
    <scope>NUCLEOTIDE SEQUENCE</scope>
</reference>
<dbReference type="FunFam" id="3.30.70.100:FF:000001">
    <property type="entry name" value="ATPase copper transporting beta"/>
    <property type="match status" value="1"/>
</dbReference>
<dbReference type="Gene3D" id="3.30.70.100">
    <property type="match status" value="1"/>
</dbReference>
<name>A0A814ZQ06_ADIRI</name>
<organism evidence="8 9">
    <name type="scientific">Adineta ricciae</name>
    <name type="common">Rotifer</name>
    <dbReference type="NCBI Taxonomy" id="249248"/>
    <lineage>
        <taxon>Eukaryota</taxon>
        <taxon>Metazoa</taxon>
        <taxon>Spiralia</taxon>
        <taxon>Gnathifera</taxon>
        <taxon>Rotifera</taxon>
        <taxon>Eurotatoria</taxon>
        <taxon>Bdelloidea</taxon>
        <taxon>Adinetida</taxon>
        <taxon>Adinetidae</taxon>
        <taxon>Adineta</taxon>
    </lineage>
</organism>
<gene>
    <name evidence="8" type="ORF">EDS130_LOCUS27738</name>
</gene>
<keyword evidence="5" id="KW-1278">Translocase</keyword>
<dbReference type="Pfam" id="PF00403">
    <property type="entry name" value="HMA"/>
    <property type="match status" value="1"/>
</dbReference>
<evidence type="ECO:0000256" key="6">
    <source>
        <dbReference type="ARBA" id="ARBA00023008"/>
    </source>
</evidence>
<evidence type="ECO:0000256" key="2">
    <source>
        <dbReference type="ARBA" id="ARBA00022723"/>
    </source>
</evidence>
<dbReference type="PROSITE" id="PS01047">
    <property type="entry name" value="HMA_1"/>
    <property type="match status" value="1"/>
</dbReference>
<dbReference type="PROSITE" id="PS50846">
    <property type="entry name" value="HMA_2"/>
    <property type="match status" value="1"/>
</dbReference>
<dbReference type="CDD" id="cd00371">
    <property type="entry name" value="HMA"/>
    <property type="match status" value="1"/>
</dbReference>
<evidence type="ECO:0000313" key="8">
    <source>
        <dbReference type="EMBL" id="CAF1246508.1"/>
    </source>
</evidence>